<name>A0ABW0BP92_9ACTN</name>
<keyword evidence="3" id="KW-1185">Reference proteome</keyword>
<feature type="domain" description="Aminoglycoside phosphotransferase" evidence="1">
    <location>
        <begin position="32"/>
        <end position="254"/>
    </location>
</feature>
<dbReference type="InterPro" id="IPR002575">
    <property type="entry name" value="Aminoglycoside_PTrfase"/>
</dbReference>
<evidence type="ECO:0000259" key="1">
    <source>
        <dbReference type="Pfam" id="PF01636"/>
    </source>
</evidence>
<dbReference type="Pfam" id="PF01636">
    <property type="entry name" value="APH"/>
    <property type="match status" value="1"/>
</dbReference>
<protein>
    <submittedName>
        <fullName evidence="2">Phosphotransferase</fullName>
    </submittedName>
</protein>
<proteinExistence type="predicted"/>
<dbReference type="InterPro" id="IPR011009">
    <property type="entry name" value="Kinase-like_dom_sf"/>
</dbReference>
<dbReference type="SUPFAM" id="SSF56112">
    <property type="entry name" value="Protein kinase-like (PK-like)"/>
    <property type="match status" value="1"/>
</dbReference>
<evidence type="ECO:0000313" key="2">
    <source>
        <dbReference type="EMBL" id="MFC5179225.1"/>
    </source>
</evidence>
<evidence type="ECO:0000313" key="3">
    <source>
        <dbReference type="Proteomes" id="UP001596087"/>
    </source>
</evidence>
<reference evidence="3" key="1">
    <citation type="journal article" date="2019" name="Int. J. Syst. Evol. Microbiol.">
        <title>The Global Catalogue of Microorganisms (GCM) 10K type strain sequencing project: providing services to taxonomists for standard genome sequencing and annotation.</title>
        <authorList>
            <consortium name="The Broad Institute Genomics Platform"/>
            <consortium name="The Broad Institute Genome Sequencing Center for Infectious Disease"/>
            <person name="Wu L."/>
            <person name="Ma J."/>
        </authorList>
    </citation>
    <scope>NUCLEOTIDE SEQUENCE [LARGE SCALE GENOMIC DNA]</scope>
    <source>
        <strain evidence="3">DFY41</strain>
    </source>
</reference>
<sequence>MLGSHAAETAARFGLGEVTSFAGPVARGRVGEIWRLDTGRGSYAVKTWRERPDVAEVDADTALQEHFLGAGVPMPAPVRTTDGAVLAEVGGVPLRVHTWVDVLPEDRGLDPAAVGGLLALLHRSAPPASGPVDPWFTEPVGAAGWSELVAALGSAGAPFAARLGALVPSLLDAEALMDDRPRELVACHRDLWADNLRATPAGGLMALDWENAGAAEPAQELAQLVLEFGRGDPARWRALHAVYVGAGGPARLREPRDFTLLLAVQGQIVRVGCRRWLAATTDDDRADNEAWVAEFLDEPFTRDTVTAVLDAVDG</sequence>
<dbReference type="EMBL" id="JBHSKD010000027">
    <property type="protein sequence ID" value="MFC5179225.1"/>
    <property type="molecule type" value="Genomic_DNA"/>
</dbReference>
<dbReference type="Gene3D" id="3.90.1200.10">
    <property type="match status" value="1"/>
</dbReference>
<gene>
    <name evidence="2" type="ORF">ACFPGP_21260</name>
</gene>
<comment type="caution">
    <text evidence="2">The sequence shown here is derived from an EMBL/GenBank/DDBJ whole genome shotgun (WGS) entry which is preliminary data.</text>
</comment>
<dbReference type="Proteomes" id="UP001596087">
    <property type="component" value="Unassembled WGS sequence"/>
</dbReference>
<dbReference type="RefSeq" id="WP_378593182.1">
    <property type="nucleotide sequence ID" value="NZ_JBHSKD010000027.1"/>
</dbReference>
<organism evidence="2 3">
    <name type="scientific">Nocardioides taihuensis</name>
    <dbReference type="NCBI Taxonomy" id="1835606"/>
    <lineage>
        <taxon>Bacteria</taxon>
        <taxon>Bacillati</taxon>
        <taxon>Actinomycetota</taxon>
        <taxon>Actinomycetes</taxon>
        <taxon>Propionibacteriales</taxon>
        <taxon>Nocardioidaceae</taxon>
        <taxon>Nocardioides</taxon>
    </lineage>
</organism>
<accession>A0ABW0BP92</accession>
<dbReference type="Gene3D" id="3.30.200.20">
    <property type="entry name" value="Phosphorylase Kinase, domain 1"/>
    <property type="match status" value="1"/>
</dbReference>